<evidence type="ECO:0000313" key="4">
    <source>
        <dbReference type="EMBL" id="EET03089.1"/>
    </source>
</evidence>
<gene>
    <name evidence="4" type="ORF">BURPS1710A_A0529</name>
</gene>
<dbReference type="Gene3D" id="2.40.50.1020">
    <property type="entry name" value="LytTr DNA-binding domain"/>
    <property type="match status" value="1"/>
</dbReference>
<feature type="domain" description="HTH LytTR-type" evidence="3">
    <location>
        <begin position="141"/>
        <end position="243"/>
    </location>
</feature>
<accession>A0A0E1VSL9</accession>
<proteinExistence type="predicted"/>
<keyword evidence="1" id="KW-0597">Phosphoprotein</keyword>
<dbReference type="HOGENOM" id="CLU_000445_14_1_4"/>
<dbReference type="InterPro" id="IPR046947">
    <property type="entry name" value="LytR-like"/>
</dbReference>
<dbReference type="Pfam" id="PF04397">
    <property type="entry name" value="LytTR"/>
    <property type="match status" value="1"/>
</dbReference>
<dbReference type="Pfam" id="PF00072">
    <property type="entry name" value="Response_reg"/>
    <property type="match status" value="1"/>
</dbReference>
<dbReference type="Gene3D" id="3.40.50.2300">
    <property type="match status" value="1"/>
</dbReference>
<feature type="modified residue" description="4-aspartylphosphate" evidence="1">
    <location>
        <position position="55"/>
    </location>
</feature>
<dbReference type="GeneID" id="93063166"/>
<dbReference type="Proteomes" id="UP000001812">
    <property type="component" value="Chromosome II"/>
</dbReference>
<dbReference type="PROSITE" id="PS50930">
    <property type="entry name" value="HTH_LYTTR"/>
    <property type="match status" value="1"/>
</dbReference>
<feature type="domain" description="Response regulatory" evidence="2">
    <location>
        <begin position="3"/>
        <end position="114"/>
    </location>
</feature>
<dbReference type="AlphaFoldDB" id="A0A0E1VSL9"/>
<name>A0A0E1VSL9_BURPE</name>
<dbReference type="SMART" id="SM00448">
    <property type="entry name" value="REC"/>
    <property type="match status" value="1"/>
</dbReference>
<dbReference type="EMBL" id="CM000833">
    <property type="protein sequence ID" value="EET03089.1"/>
    <property type="molecule type" value="Genomic_DNA"/>
</dbReference>
<dbReference type="RefSeq" id="WP_004528244.1">
    <property type="nucleotide sequence ID" value="NZ_CM000833.1"/>
</dbReference>
<dbReference type="GO" id="GO:0000156">
    <property type="term" value="F:phosphorelay response regulator activity"/>
    <property type="evidence" value="ECO:0007669"/>
    <property type="project" value="InterPro"/>
</dbReference>
<dbReference type="PANTHER" id="PTHR37299:SF1">
    <property type="entry name" value="STAGE 0 SPORULATION PROTEIN A HOMOLOG"/>
    <property type="match status" value="1"/>
</dbReference>
<keyword evidence="4" id="KW-0238">DNA-binding</keyword>
<dbReference type="PROSITE" id="PS50110">
    <property type="entry name" value="RESPONSE_REGULATORY"/>
    <property type="match status" value="1"/>
</dbReference>
<dbReference type="InterPro" id="IPR007492">
    <property type="entry name" value="LytTR_DNA-bd_dom"/>
</dbReference>
<protein>
    <submittedName>
        <fullName evidence="4">DNA-binding response regulator</fullName>
    </submittedName>
</protein>
<dbReference type="PANTHER" id="PTHR37299">
    <property type="entry name" value="TRANSCRIPTIONAL REGULATOR-RELATED"/>
    <property type="match status" value="1"/>
</dbReference>
<dbReference type="InterPro" id="IPR011006">
    <property type="entry name" value="CheY-like_superfamily"/>
</dbReference>
<reference evidence="4" key="1">
    <citation type="submission" date="2009-05" db="EMBL/GenBank/DDBJ databases">
        <authorList>
            <person name="Harkins D.M."/>
            <person name="DeShazer D."/>
            <person name="Woods D.E."/>
            <person name="Brinkac L.M."/>
            <person name="Brown K.A."/>
            <person name="Hung G.C."/>
            <person name="Tuanyok A."/>
            <person name="Zhang B."/>
            <person name="Nierman W.C."/>
        </authorList>
    </citation>
    <scope>NUCLEOTIDE SEQUENCE [LARGE SCALE GENOMIC DNA]</scope>
    <source>
        <strain evidence="4">1710a</strain>
    </source>
</reference>
<organism evidence="4">
    <name type="scientific">Burkholderia pseudomallei 1710a</name>
    <dbReference type="NCBI Taxonomy" id="320371"/>
    <lineage>
        <taxon>Bacteria</taxon>
        <taxon>Pseudomonadati</taxon>
        <taxon>Pseudomonadota</taxon>
        <taxon>Betaproteobacteria</taxon>
        <taxon>Burkholderiales</taxon>
        <taxon>Burkholderiaceae</taxon>
        <taxon>Burkholderia</taxon>
        <taxon>pseudomallei group</taxon>
    </lineage>
</organism>
<evidence type="ECO:0000259" key="2">
    <source>
        <dbReference type="PROSITE" id="PS50110"/>
    </source>
</evidence>
<evidence type="ECO:0000259" key="3">
    <source>
        <dbReference type="PROSITE" id="PS50930"/>
    </source>
</evidence>
<dbReference type="SMART" id="SM00850">
    <property type="entry name" value="LytTR"/>
    <property type="match status" value="1"/>
</dbReference>
<sequence length="243" mass="27135">MPSALIADDEPNLCAELAERLAALWPQLEIVAMPRNGVDTLAALNAARPDLAFLDIRMPGIDGLKLASLVPDVHVVFVTAYDEYAIEAFERSAIDYLLKPVTDERLLRCIAKLQRGGFAPPGAPPPAGARRPQEPTPIRWLTVGLKDTTRLVSVDDVLYFQALDKYTEVVTAGERHVIRTPLKELLQRLDPDRFARVHRGVIVAYAAIDRIERDLLARLRIHLRGHRDVLPVSRAYAGLFKHM</sequence>
<dbReference type="GO" id="GO:0003677">
    <property type="term" value="F:DNA binding"/>
    <property type="evidence" value="ECO:0007669"/>
    <property type="project" value="UniProtKB-KW"/>
</dbReference>
<dbReference type="InterPro" id="IPR001789">
    <property type="entry name" value="Sig_transdc_resp-reg_receiver"/>
</dbReference>
<evidence type="ECO:0000256" key="1">
    <source>
        <dbReference type="PROSITE-ProRule" id="PRU00169"/>
    </source>
</evidence>
<dbReference type="SUPFAM" id="SSF52172">
    <property type="entry name" value="CheY-like"/>
    <property type="match status" value="1"/>
</dbReference>